<dbReference type="InterPro" id="IPR019533">
    <property type="entry name" value="Peptidase_S26"/>
</dbReference>
<dbReference type="AlphaFoldDB" id="A0A413RMU3"/>
<comment type="subcellular location">
    <subcellularLocation>
        <location evidence="1">Membrane</location>
    </subcellularLocation>
</comment>
<organism evidence="7 8">
    <name type="scientific">Cellulomonas rhizosphaerae</name>
    <dbReference type="NCBI Taxonomy" id="2293719"/>
    <lineage>
        <taxon>Bacteria</taxon>
        <taxon>Bacillati</taxon>
        <taxon>Actinomycetota</taxon>
        <taxon>Actinomycetes</taxon>
        <taxon>Micrococcales</taxon>
        <taxon>Cellulomonadaceae</taxon>
        <taxon>Cellulomonas</taxon>
    </lineage>
</organism>
<accession>A0A413RMU3</accession>
<evidence type="ECO:0000313" key="7">
    <source>
        <dbReference type="EMBL" id="RHA42341.1"/>
    </source>
</evidence>
<dbReference type="Proteomes" id="UP000283374">
    <property type="component" value="Unassembled WGS sequence"/>
</dbReference>
<dbReference type="GO" id="GO:0004252">
    <property type="term" value="F:serine-type endopeptidase activity"/>
    <property type="evidence" value="ECO:0007669"/>
    <property type="project" value="UniProtKB-UniRule"/>
</dbReference>
<dbReference type="GO" id="GO:0006465">
    <property type="term" value="P:signal peptide processing"/>
    <property type="evidence" value="ECO:0007669"/>
    <property type="project" value="UniProtKB-UniRule"/>
</dbReference>
<evidence type="ECO:0000256" key="2">
    <source>
        <dbReference type="ARBA" id="ARBA00022692"/>
    </source>
</evidence>
<name>A0A413RMU3_9CELL</name>
<protein>
    <recommendedName>
        <fullName evidence="5">Signal peptidase I</fullName>
        <ecNumber evidence="5">3.4.21.89</ecNumber>
    </recommendedName>
</protein>
<evidence type="ECO:0000256" key="5">
    <source>
        <dbReference type="NCBIfam" id="TIGR02228"/>
    </source>
</evidence>
<dbReference type="CDD" id="cd06530">
    <property type="entry name" value="S26_SPase_I"/>
    <property type="match status" value="1"/>
</dbReference>
<dbReference type="EMBL" id="QWKP01000172">
    <property type="protein sequence ID" value="RHA42341.1"/>
    <property type="molecule type" value="Genomic_DNA"/>
</dbReference>
<proteinExistence type="predicted"/>
<dbReference type="SUPFAM" id="SSF51306">
    <property type="entry name" value="LexA/Signal peptidase"/>
    <property type="match status" value="1"/>
</dbReference>
<keyword evidence="2" id="KW-0812">Transmembrane</keyword>
<feature type="compositionally biased region" description="Basic and acidic residues" evidence="6">
    <location>
        <begin position="194"/>
        <end position="207"/>
    </location>
</feature>
<reference evidence="7 8" key="1">
    <citation type="submission" date="2018-08" db="EMBL/GenBank/DDBJ databases">
        <title>Cellulomonas rhizosphaerae sp. nov., a novel actinomycete isolated from soil.</title>
        <authorList>
            <person name="Tian Y."/>
        </authorList>
    </citation>
    <scope>NUCLEOTIDE SEQUENCE [LARGE SCALE GENOMIC DNA]</scope>
    <source>
        <strain evidence="7 8">NEAU-TCZ24</strain>
    </source>
</reference>
<sequence>MVSVSLWTVIVACALAYATSLAVPLWYQLNDQRLLIVTSGSMAPYFDAGDAVVMQNVTNPSQLKPGLVVSFWPLNSEQLVTHRIVALKNIVTTRVIPGTEQMTPVLRPDGSEQTSPHIITKGDANEENDPDATPYTRVRGIVLSVHPKWGWIMQWASSPAGRAVMLVPPLVALATLELLAVADGRRRVKPKPRSTAEERHVDAVLRG</sequence>
<dbReference type="NCBIfam" id="TIGR02228">
    <property type="entry name" value="sigpep_I_arch"/>
    <property type="match status" value="1"/>
</dbReference>
<gene>
    <name evidence="7" type="ORF">D1825_07290</name>
</gene>
<evidence type="ECO:0000256" key="6">
    <source>
        <dbReference type="SAM" id="MobiDB-lite"/>
    </source>
</evidence>
<evidence type="ECO:0000256" key="1">
    <source>
        <dbReference type="ARBA" id="ARBA00004370"/>
    </source>
</evidence>
<feature type="region of interest" description="Disordered" evidence="6">
    <location>
        <begin position="187"/>
        <end position="207"/>
    </location>
</feature>
<keyword evidence="4" id="KW-0472">Membrane</keyword>
<dbReference type="EC" id="3.4.21.89" evidence="5"/>
<dbReference type="InterPro" id="IPR001733">
    <property type="entry name" value="Peptidase_S26B"/>
</dbReference>
<feature type="region of interest" description="Disordered" evidence="6">
    <location>
        <begin position="101"/>
        <end position="132"/>
    </location>
</feature>
<dbReference type="GO" id="GO:0009003">
    <property type="term" value="F:signal peptidase activity"/>
    <property type="evidence" value="ECO:0007669"/>
    <property type="project" value="UniProtKB-EC"/>
</dbReference>
<dbReference type="InterPro" id="IPR036286">
    <property type="entry name" value="LexA/Signal_pep-like_sf"/>
</dbReference>
<dbReference type="OrthoDB" id="5241786at2"/>
<evidence type="ECO:0000256" key="3">
    <source>
        <dbReference type="ARBA" id="ARBA00022989"/>
    </source>
</evidence>
<dbReference type="GO" id="GO:0016020">
    <property type="term" value="C:membrane"/>
    <property type="evidence" value="ECO:0007669"/>
    <property type="project" value="UniProtKB-SubCell"/>
</dbReference>
<keyword evidence="8" id="KW-1185">Reference proteome</keyword>
<keyword evidence="3" id="KW-1133">Transmembrane helix</keyword>
<evidence type="ECO:0000256" key="4">
    <source>
        <dbReference type="ARBA" id="ARBA00023136"/>
    </source>
</evidence>
<comment type="caution">
    <text evidence="7">The sequence shown here is derived from an EMBL/GenBank/DDBJ whole genome shotgun (WGS) entry which is preliminary data.</text>
</comment>
<evidence type="ECO:0000313" key="8">
    <source>
        <dbReference type="Proteomes" id="UP000283374"/>
    </source>
</evidence>
<keyword evidence="7" id="KW-0378">Hydrolase</keyword>